<dbReference type="HOGENOM" id="CLU_2321870_0_0_1"/>
<evidence type="ECO:0000256" key="1">
    <source>
        <dbReference type="SAM" id="SignalP"/>
    </source>
</evidence>
<dbReference type="AlphaFoldDB" id="A0A0C9VWK3"/>
<sequence>MHTPRNVLRMLVVVIRLVVELARVTPHSTVDFEPDLAPPSRLVAPIPAPDSLSGSSFLAPALHNQHTDNTLHDTACTHGWGVSSALTSGLASYEKVRVQ</sequence>
<proteinExistence type="predicted"/>
<evidence type="ECO:0008006" key="4">
    <source>
        <dbReference type="Google" id="ProtNLM"/>
    </source>
</evidence>
<dbReference type="EMBL" id="KN837128">
    <property type="protein sequence ID" value="KIJ42726.1"/>
    <property type="molecule type" value="Genomic_DNA"/>
</dbReference>
<feature type="chain" id="PRO_5002204897" description="Secreted protein" evidence="1">
    <location>
        <begin position="23"/>
        <end position="99"/>
    </location>
</feature>
<evidence type="ECO:0000313" key="2">
    <source>
        <dbReference type="EMBL" id="KIJ42726.1"/>
    </source>
</evidence>
<feature type="signal peptide" evidence="1">
    <location>
        <begin position="1"/>
        <end position="22"/>
    </location>
</feature>
<gene>
    <name evidence="2" type="ORF">M422DRAFT_254181</name>
</gene>
<accession>A0A0C9VWK3</accession>
<dbReference type="Proteomes" id="UP000054279">
    <property type="component" value="Unassembled WGS sequence"/>
</dbReference>
<name>A0A0C9VWK3_SPHS4</name>
<organism evidence="2 3">
    <name type="scientific">Sphaerobolus stellatus (strain SS14)</name>
    <dbReference type="NCBI Taxonomy" id="990650"/>
    <lineage>
        <taxon>Eukaryota</taxon>
        <taxon>Fungi</taxon>
        <taxon>Dikarya</taxon>
        <taxon>Basidiomycota</taxon>
        <taxon>Agaricomycotina</taxon>
        <taxon>Agaricomycetes</taxon>
        <taxon>Phallomycetidae</taxon>
        <taxon>Geastrales</taxon>
        <taxon>Sphaerobolaceae</taxon>
        <taxon>Sphaerobolus</taxon>
    </lineage>
</organism>
<protein>
    <recommendedName>
        <fullName evidence="4">Secreted protein</fullName>
    </recommendedName>
</protein>
<keyword evidence="3" id="KW-1185">Reference proteome</keyword>
<evidence type="ECO:0000313" key="3">
    <source>
        <dbReference type="Proteomes" id="UP000054279"/>
    </source>
</evidence>
<reference evidence="2 3" key="1">
    <citation type="submission" date="2014-06" db="EMBL/GenBank/DDBJ databases">
        <title>Evolutionary Origins and Diversification of the Mycorrhizal Mutualists.</title>
        <authorList>
            <consortium name="DOE Joint Genome Institute"/>
            <consortium name="Mycorrhizal Genomics Consortium"/>
            <person name="Kohler A."/>
            <person name="Kuo A."/>
            <person name="Nagy L.G."/>
            <person name="Floudas D."/>
            <person name="Copeland A."/>
            <person name="Barry K.W."/>
            <person name="Cichocki N."/>
            <person name="Veneault-Fourrey C."/>
            <person name="LaButti K."/>
            <person name="Lindquist E.A."/>
            <person name="Lipzen A."/>
            <person name="Lundell T."/>
            <person name="Morin E."/>
            <person name="Murat C."/>
            <person name="Riley R."/>
            <person name="Ohm R."/>
            <person name="Sun H."/>
            <person name="Tunlid A."/>
            <person name="Henrissat B."/>
            <person name="Grigoriev I.V."/>
            <person name="Hibbett D.S."/>
            <person name="Martin F."/>
        </authorList>
    </citation>
    <scope>NUCLEOTIDE SEQUENCE [LARGE SCALE GENOMIC DNA]</scope>
    <source>
        <strain evidence="2 3">SS14</strain>
    </source>
</reference>
<keyword evidence="1" id="KW-0732">Signal</keyword>